<dbReference type="RefSeq" id="WP_237270682.1">
    <property type="nucleotide sequence ID" value="NZ_JABXWI010000031.1"/>
</dbReference>
<dbReference type="EMBL" id="JARAWJ010000039">
    <property type="protein sequence ID" value="MDX3042521.1"/>
    <property type="molecule type" value="Genomic_DNA"/>
</dbReference>
<keyword evidence="2" id="KW-1185">Reference proteome</keyword>
<name>A0ABU4MZ90_9ACTN</name>
<dbReference type="Proteomes" id="UP001282474">
    <property type="component" value="Unassembled WGS sequence"/>
</dbReference>
<reference evidence="1 2" key="1">
    <citation type="journal article" date="2023" name="Microb. Genom.">
        <title>Mesoterricola silvestris gen. nov., sp. nov., Mesoterricola sediminis sp. nov., Geothrix oryzae sp. nov., Geothrix edaphica sp. nov., Geothrix rubra sp. nov., and Geothrix limicola sp. nov., six novel members of Acidobacteriota isolated from soils.</title>
        <authorList>
            <person name="Weisberg A.J."/>
            <person name="Pearce E."/>
            <person name="Kramer C.G."/>
            <person name="Chang J.H."/>
            <person name="Clarke C.R."/>
        </authorList>
    </citation>
    <scope>NUCLEOTIDE SEQUENCE [LARGE SCALE GENOMIC DNA]</scope>
    <source>
        <strain evidence="1 2">NE20-4-1</strain>
    </source>
</reference>
<accession>A0ABU4MZ90</accession>
<proteinExistence type="predicted"/>
<organism evidence="1 2">
    <name type="scientific">Streptomyces caniscabiei</name>
    <dbReference type="NCBI Taxonomy" id="2746961"/>
    <lineage>
        <taxon>Bacteria</taxon>
        <taxon>Bacillati</taxon>
        <taxon>Actinomycetota</taxon>
        <taxon>Actinomycetes</taxon>
        <taxon>Kitasatosporales</taxon>
        <taxon>Streptomycetaceae</taxon>
        <taxon>Streptomyces</taxon>
    </lineage>
</organism>
<evidence type="ECO:0008006" key="3">
    <source>
        <dbReference type="Google" id="ProtNLM"/>
    </source>
</evidence>
<protein>
    <recommendedName>
        <fullName evidence="3">GATA-type domain-containing protein</fullName>
    </recommendedName>
</protein>
<gene>
    <name evidence="1" type="ORF">PV383_35870</name>
</gene>
<comment type="caution">
    <text evidence="1">The sequence shown here is derived from an EMBL/GenBank/DDBJ whole genome shotgun (WGS) entry which is preliminary data.</text>
</comment>
<evidence type="ECO:0000313" key="2">
    <source>
        <dbReference type="Proteomes" id="UP001282474"/>
    </source>
</evidence>
<evidence type="ECO:0000313" key="1">
    <source>
        <dbReference type="EMBL" id="MDX3042521.1"/>
    </source>
</evidence>
<sequence length="114" mass="12547">MELCDRWGIPHSHFRGHGDGTWTGLDRRKALAYAAYQRTVCPGCGTRPDEWDASAGGDEDAYTAITHRCIGCQILTDRQKTVPTTDEGHGVKVMLIPTSVHAALAVARTQHEHH</sequence>